<feature type="transmembrane region" description="Helical" evidence="1">
    <location>
        <begin position="6"/>
        <end position="27"/>
    </location>
</feature>
<gene>
    <name evidence="2" type="ORF">SAMN05216218_10657</name>
</gene>
<dbReference type="GO" id="GO:0097588">
    <property type="term" value="P:archaeal or bacterial-type flagellum-dependent cell motility"/>
    <property type="evidence" value="ECO:0007669"/>
    <property type="project" value="InterPro"/>
</dbReference>
<keyword evidence="1" id="KW-1133">Transmembrane helix</keyword>
<proteinExistence type="predicted"/>
<evidence type="ECO:0000256" key="1">
    <source>
        <dbReference type="SAM" id="Phobius"/>
    </source>
</evidence>
<accession>A0A1G7KWK3</accession>
<keyword evidence="2" id="KW-0969">Cilium</keyword>
<keyword evidence="2" id="KW-0282">Flagellum</keyword>
<dbReference type="EMBL" id="FNBK01000006">
    <property type="protein sequence ID" value="SDF41466.1"/>
    <property type="molecule type" value="Genomic_DNA"/>
</dbReference>
<keyword evidence="2" id="KW-0966">Cell projection</keyword>
<dbReference type="AlphaFoldDB" id="A0A1G7KWK3"/>
<evidence type="ECO:0000313" key="2">
    <source>
        <dbReference type="EMBL" id="SDF41466.1"/>
    </source>
</evidence>
<dbReference type="PANTHER" id="PTHR42200:SF2">
    <property type="entry name" value="ARCHAEAL FLAGELLA-RELATED PROTEIN F"/>
    <property type="match status" value="1"/>
</dbReference>
<name>A0A1G7KWK3_9EURY</name>
<dbReference type="RefSeq" id="WP_092690924.1">
    <property type="nucleotide sequence ID" value="NZ_FNBK01000006.1"/>
</dbReference>
<reference evidence="3" key="1">
    <citation type="submission" date="2016-10" db="EMBL/GenBank/DDBJ databases">
        <authorList>
            <person name="Varghese N."/>
            <person name="Submissions S."/>
        </authorList>
    </citation>
    <scope>NUCLEOTIDE SEQUENCE [LARGE SCALE GENOMIC DNA]</scope>
    <source>
        <strain evidence="3">IBRC-M 10760</strain>
    </source>
</reference>
<protein>
    <submittedName>
        <fullName evidence="2">Flagellar protein FlaF</fullName>
    </submittedName>
</protein>
<dbReference type="OrthoDB" id="62189at2157"/>
<dbReference type="STRING" id="660518.SAMN05216218_10657"/>
<dbReference type="Proteomes" id="UP000199076">
    <property type="component" value="Unassembled WGS sequence"/>
</dbReference>
<dbReference type="InterPro" id="IPR002774">
    <property type="entry name" value="Flagellin_arc-type"/>
</dbReference>
<sequence length="145" mass="15353">MGFSVSGSAAIIFAGMFIGFGILYGAVSDGYERVSDAQDARTNDALETENTAINVTSAEYTGTNDRLTVLVENTGATAVGLNATDFLIENEYVTDWQASATVAGHKDTWLWLPGEQLNITVRTSEVPARVTVVTGNGVARTAEVN</sequence>
<dbReference type="GO" id="GO:0005198">
    <property type="term" value="F:structural molecule activity"/>
    <property type="evidence" value="ECO:0007669"/>
    <property type="project" value="InterPro"/>
</dbReference>
<evidence type="ECO:0000313" key="3">
    <source>
        <dbReference type="Proteomes" id="UP000199076"/>
    </source>
</evidence>
<keyword evidence="3" id="KW-1185">Reference proteome</keyword>
<keyword evidence="1" id="KW-0812">Transmembrane</keyword>
<keyword evidence="1" id="KW-0472">Membrane</keyword>
<organism evidence="2 3">
    <name type="scientific">Halorientalis regularis</name>
    <dbReference type="NCBI Taxonomy" id="660518"/>
    <lineage>
        <taxon>Archaea</taxon>
        <taxon>Methanobacteriati</taxon>
        <taxon>Methanobacteriota</taxon>
        <taxon>Stenosarchaea group</taxon>
        <taxon>Halobacteria</taxon>
        <taxon>Halobacteriales</taxon>
        <taxon>Haloarculaceae</taxon>
        <taxon>Halorientalis</taxon>
    </lineage>
</organism>
<dbReference type="PANTHER" id="PTHR42200">
    <property type="entry name" value="ARCHAEAL FLAGELLA-RELATED PROTEIN F-RELATED"/>
    <property type="match status" value="1"/>
</dbReference>